<accession>A0ACB8R2W5</accession>
<dbReference type="Proteomes" id="UP000814033">
    <property type="component" value="Unassembled WGS sequence"/>
</dbReference>
<dbReference type="EMBL" id="MU276583">
    <property type="protein sequence ID" value="KAI0038138.1"/>
    <property type="molecule type" value="Genomic_DNA"/>
</dbReference>
<gene>
    <name evidence="1" type="ORF">FA95DRAFT_1613605</name>
</gene>
<reference evidence="1" key="1">
    <citation type="submission" date="2021-02" db="EMBL/GenBank/DDBJ databases">
        <authorList>
            <consortium name="DOE Joint Genome Institute"/>
            <person name="Ahrendt S."/>
            <person name="Looney B.P."/>
            <person name="Miyauchi S."/>
            <person name="Morin E."/>
            <person name="Drula E."/>
            <person name="Courty P.E."/>
            <person name="Chicoki N."/>
            <person name="Fauchery L."/>
            <person name="Kohler A."/>
            <person name="Kuo A."/>
            <person name="Labutti K."/>
            <person name="Pangilinan J."/>
            <person name="Lipzen A."/>
            <person name="Riley R."/>
            <person name="Andreopoulos W."/>
            <person name="He G."/>
            <person name="Johnson J."/>
            <person name="Barry K.W."/>
            <person name="Grigoriev I.V."/>
            <person name="Nagy L."/>
            <person name="Hibbett D."/>
            <person name="Henrissat B."/>
            <person name="Matheny P.B."/>
            <person name="Labbe J."/>
            <person name="Martin F."/>
        </authorList>
    </citation>
    <scope>NUCLEOTIDE SEQUENCE</scope>
    <source>
        <strain evidence="1">FP105234-sp</strain>
    </source>
</reference>
<evidence type="ECO:0000313" key="1">
    <source>
        <dbReference type="EMBL" id="KAI0038138.1"/>
    </source>
</evidence>
<comment type="caution">
    <text evidence="1">The sequence shown here is derived from an EMBL/GenBank/DDBJ whole genome shotgun (WGS) entry which is preliminary data.</text>
</comment>
<reference evidence="1" key="2">
    <citation type="journal article" date="2022" name="New Phytol.">
        <title>Evolutionary transition to the ectomycorrhizal habit in the genomes of a hyperdiverse lineage of mushroom-forming fungi.</title>
        <authorList>
            <person name="Looney B."/>
            <person name="Miyauchi S."/>
            <person name="Morin E."/>
            <person name="Drula E."/>
            <person name="Courty P.E."/>
            <person name="Kohler A."/>
            <person name="Kuo A."/>
            <person name="LaButti K."/>
            <person name="Pangilinan J."/>
            <person name="Lipzen A."/>
            <person name="Riley R."/>
            <person name="Andreopoulos W."/>
            <person name="He G."/>
            <person name="Johnson J."/>
            <person name="Nolan M."/>
            <person name="Tritt A."/>
            <person name="Barry K.W."/>
            <person name="Grigoriev I.V."/>
            <person name="Nagy L.G."/>
            <person name="Hibbett D."/>
            <person name="Henrissat B."/>
            <person name="Matheny P.B."/>
            <person name="Labbe J."/>
            <person name="Martin F.M."/>
        </authorList>
    </citation>
    <scope>NUCLEOTIDE SEQUENCE</scope>
    <source>
        <strain evidence="1">FP105234-sp</strain>
    </source>
</reference>
<evidence type="ECO:0000313" key="2">
    <source>
        <dbReference type="Proteomes" id="UP000814033"/>
    </source>
</evidence>
<keyword evidence="2" id="KW-1185">Reference proteome</keyword>
<name>A0ACB8R2W5_9AGAM</name>
<sequence length="286" mass="31364">MAKAKGLEVPLGYLTLASRMLQHNVWLEIRRSSLPPPPRSSADETLVGEPHVKQVRTVPEAKLMTSGTIRFDTLPLECQKSSPRYQVARKKWAMQEKLRVLALGLKVPRTFVGESKLIIEWESAKPVMSDTLEPDPADGIAVMERAYLVNDAALETVRRVEKMAKAGLQVAPPRRTPSCSTSHSLQSVNRPTPGSATADLIHRLHVQAQQDLQAAHAGDLAVGALDNLFGVPEAVENAKVNMAGVVKAEVDDMVKVETDNGVKIEVEVKVEEVKVEVDEVMEMIKS</sequence>
<protein>
    <submittedName>
        <fullName evidence="1">Uncharacterized protein</fullName>
    </submittedName>
</protein>
<organism evidence="1 2">
    <name type="scientific">Auriscalpium vulgare</name>
    <dbReference type="NCBI Taxonomy" id="40419"/>
    <lineage>
        <taxon>Eukaryota</taxon>
        <taxon>Fungi</taxon>
        <taxon>Dikarya</taxon>
        <taxon>Basidiomycota</taxon>
        <taxon>Agaricomycotina</taxon>
        <taxon>Agaricomycetes</taxon>
        <taxon>Russulales</taxon>
        <taxon>Auriscalpiaceae</taxon>
        <taxon>Auriscalpium</taxon>
    </lineage>
</organism>
<proteinExistence type="predicted"/>